<sequence length="92" mass="9590">MSFEVEPQALRRSAGAAREVAAVARRLRFDAVGDIAAGLPGSMSSEAAPRAEEHLRADADASADNMIAYAGNLDASAEAYEATDHDAGERLS</sequence>
<dbReference type="Pfam" id="PF10824">
    <property type="entry name" value="T7SS_ESX_EspC"/>
    <property type="match status" value="1"/>
</dbReference>
<accession>A0A1G9FER6</accession>
<dbReference type="InterPro" id="IPR022536">
    <property type="entry name" value="EspC"/>
</dbReference>
<dbReference type="AlphaFoldDB" id="A0A1G9FER6"/>
<name>A0A1G9FER6_9PSEU</name>
<protein>
    <submittedName>
        <fullName evidence="1">Excreted virulence factor EspC, type VII ESX diderm</fullName>
    </submittedName>
</protein>
<organism evidence="1 2">
    <name type="scientific">Lentzea albidocapillata subsp. violacea</name>
    <dbReference type="NCBI Taxonomy" id="128104"/>
    <lineage>
        <taxon>Bacteria</taxon>
        <taxon>Bacillati</taxon>
        <taxon>Actinomycetota</taxon>
        <taxon>Actinomycetes</taxon>
        <taxon>Pseudonocardiales</taxon>
        <taxon>Pseudonocardiaceae</taxon>
        <taxon>Lentzea</taxon>
    </lineage>
</organism>
<dbReference type="Proteomes" id="UP000199682">
    <property type="component" value="Unassembled WGS sequence"/>
</dbReference>
<dbReference type="RefSeq" id="WP_090007104.1">
    <property type="nucleotide sequence ID" value="NZ_FNET01000007.1"/>
</dbReference>
<dbReference type="GO" id="GO:0009306">
    <property type="term" value="P:protein secretion"/>
    <property type="evidence" value="ECO:0007669"/>
    <property type="project" value="InterPro"/>
</dbReference>
<evidence type="ECO:0000313" key="2">
    <source>
        <dbReference type="Proteomes" id="UP000199682"/>
    </source>
</evidence>
<dbReference type="EMBL" id="FNET01000007">
    <property type="protein sequence ID" value="SDK86832.1"/>
    <property type="molecule type" value="Genomic_DNA"/>
</dbReference>
<proteinExistence type="predicted"/>
<evidence type="ECO:0000313" key="1">
    <source>
        <dbReference type="EMBL" id="SDK86832.1"/>
    </source>
</evidence>
<reference evidence="2" key="1">
    <citation type="submission" date="2016-10" db="EMBL/GenBank/DDBJ databases">
        <authorList>
            <person name="Varghese N."/>
            <person name="Submissions S."/>
        </authorList>
    </citation>
    <scope>NUCLEOTIDE SEQUENCE [LARGE SCALE GENOMIC DNA]</scope>
    <source>
        <strain evidence="2">DSM 44796</strain>
    </source>
</reference>
<gene>
    <name evidence="1" type="ORF">SAMN04488074_107335</name>
</gene>